<dbReference type="PANTHER" id="PTHR46129">
    <property type="entry name" value="SYNAPTOTAGMIN 14, ISOFORM D"/>
    <property type="match status" value="1"/>
</dbReference>
<gene>
    <name evidence="2" type="ORF">BXYJ_LOCUS10714</name>
</gene>
<keyword evidence="3" id="KW-1185">Reference proteome</keyword>
<dbReference type="InterPro" id="IPR000008">
    <property type="entry name" value="C2_dom"/>
</dbReference>
<feature type="domain" description="C2" evidence="1">
    <location>
        <begin position="250"/>
        <end position="374"/>
    </location>
</feature>
<dbReference type="InterPro" id="IPR043541">
    <property type="entry name" value="SYT14/14L/16"/>
</dbReference>
<dbReference type="Pfam" id="PF00168">
    <property type="entry name" value="C2"/>
    <property type="match status" value="1"/>
</dbReference>
<evidence type="ECO:0000259" key="1">
    <source>
        <dbReference type="PROSITE" id="PS50004"/>
    </source>
</evidence>
<dbReference type="AlphaFoldDB" id="A0A7I8XKF0"/>
<dbReference type="PROSITE" id="PS50004">
    <property type="entry name" value="C2"/>
    <property type="match status" value="1"/>
</dbReference>
<proteinExistence type="predicted"/>
<dbReference type="PANTHER" id="PTHR46129:SF2">
    <property type="entry name" value="SYNAPTOTAGMIN 14, ISOFORM D"/>
    <property type="match status" value="1"/>
</dbReference>
<dbReference type="InterPro" id="IPR035892">
    <property type="entry name" value="C2_domain_sf"/>
</dbReference>
<dbReference type="OrthoDB" id="5978493at2759"/>
<dbReference type="Gene3D" id="2.60.40.150">
    <property type="entry name" value="C2 domain"/>
    <property type="match status" value="2"/>
</dbReference>
<protein>
    <submittedName>
        <fullName evidence="2">(pine wood nematode) hypothetical protein</fullName>
    </submittedName>
</protein>
<evidence type="ECO:0000313" key="2">
    <source>
        <dbReference type="EMBL" id="CAD5229892.1"/>
    </source>
</evidence>
<comment type="caution">
    <text evidence="2">The sequence shown here is derived from an EMBL/GenBank/DDBJ whole genome shotgun (WGS) entry which is preliminary data.</text>
</comment>
<dbReference type="Proteomes" id="UP000659654">
    <property type="component" value="Unassembled WGS sequence"/>
</dbReference>
<dbReference type="Proteomes" id="UP000582659">
    <property type="component" value="Unassembled WGS sequence"/>
</dbReference>
<dbReference type="EMBL" id="CAJFDI010000005">
    <property type="protein sequence ID" value="CAD5229892.1"/>
    <property type="molecule type" value="Genomic_DNA"/>
</dbReference>
<dbReference type="EMBL" id="CAJFCV020000005">
    <property type="protein sequence ID" value="CAG9120672.1"/>
    <property type="molecule type" value="Genomic_DNA"/>
</dbReference>
<dbReference type="SUPFAM" id="SSF49562">
    <property type="entry name" value="C2 domain (Calcium/lipid-binding domain, CaLB)"/>
    <property type="match status" value="2"/>
</dbReference>
<organism evidence="2 3">
    <name type="scientific">Bursaphelenchus xylophilus</name>
    <name type="common">Pinewood nematode worm</name>
    <name type="synonym">Aphelenchoides xylophilus</name>
    <dbReference type="NCBI Taxonomy" id="6326"/>
    <lineage>
        <taxon>Eukaryota</taxon>
        <taxon>Metazoa</taxon>
        <taxon>Ecdysozoa</taxon>
        <taxon>Nematoda</taxon>
        <taxon>Chromadorea</taxon>
        <taxon>Rhabditida</taxon>
        <taxon>Tylenchina</taxon>
        <taxon>Tylenchomorpha</taxon>
        <taxon>Aphelenchoidea</taxon>
        <taxon>Aphelenchoididae</taxon>
        <taxon>Bursaphelenchus</taxon>
    </lineage>
</organism>
<reference evidence="2" key="1">
    <citation type="submission" date="2020-09" db="EMBL/GenBank/DDBJ databases">
        <authorList>
            <person name="Kikuchi T."/>
        </authorList>
    </citation>
    <scope>NUCLEOTIDE SEQUENCE</scope>
    <source>
        <strain evidence="2">Ka4C1</strain>
    </source>
</reference>
<sequence>MAFLFSCCYQSCPWLGFLLFRRKTLTAADMDPELGDTDFQLEMGSLGEVKEGQMEKFENTDDRSLDELFDPKVDHLRISSQYSEQKKLLIITIIEAGGEMDVAECKEAQVRVALLSDKTIRKRTEFEVGPVFKFAKTFAFKIELDKLPDAVVRMRLYRKRRPKRSQLVGECFLKGKKVDGQSIHIMKLRPPIICSKKGIETVAMVEKGDIAVQKLTSEISTAFVPSPMKTLPLTTPKPNQSILKRITAAHGSEVMISLAYSEEHETFRVAIEKTSAMEKLKTDDGKSVDCFFQIIVRSDGVELCRHRTKMLNCTSECEVDESVVVPATLKELHDITVIIGLFCVSGFLKRRALLGFIRMGADEMESADAAEHWMEMVHDIGRSVERWHNLRRPKNLTL</sequence>
<dbReference type="SMR" id="A0A7I8XKF0"/>
<accession>A0A7I8XKF0</accession>
<dbReference type="GO" id="GO:0005543">
    <property type="term" value="F:phospholipid binding"/>
    <property type="evidence" value="ECO:0007669"/>
    <property type="project" value="TreeGrafter"/>
</dbReference>
<name>A0A7I8XKF0_BURXY</name>
<evidence type="ECO:0000313" key="3">
    <source>
        <dbReference type="Proteomes" id="UP000659654"/>
    </source>
</evidence>